<dbReference type="InterPro" id="IPR054816">
    <property type="entry name" value="Lipoprotein_mollicutes-type_CS"/>
</dbReference>
<feature type="compositionally biased region" description="Polar residues" evidence="1">
    <location>
        <begin position="64"/>
        <end position="79"/>
    </location>
</feature>
<dbReference type="EMBL" id="LAEW01000001">
    <property type="protein sequence ID" value="KJQ46232.1"/>
    <property type="molecule type" value="Genomic_DNA"/>
</dbReference>
<evidence type="ECO:0008006" key="4">
    <source>
        <dbReference type="Google" id="ProtNLM"/>
    </source>
</evidence>
<feature type="compositionally biased region" description="Basic and acidic residues" evidence="1">
    <location>
        <begin position="33"/>
        <end position="43"/>
    </location>
</feature>
<name>A0AAE2JTI0_MYCMY</name>
<dbReference type="PROSITE" id="PS51257">
    <property type="entry name" value="PROKAR_LIPOPROTEIN"/>
    <property type="match status" value="1"/>
</dbReference>
<dbReference type="KEGG" id="mmyi:mycmycITA_00197"/>
<evidence type="ECO:0000313" key="2">
    <source>
        <dbReference type="EMBL" id="KJQ46232.1"/>
    </source>
</evidence>
<reference evidence="2 3" key="1">
    <citation type="submission" date="2015-02" db="EMBL/GenBank/DDBJ databases">
        <title>Mycoplasma mycoides subsp. mycoides strain:B237 Genome sequencing.</title>
        <authorList>
            <person name="Fischer A."/>
            <person name="Santana-Cruz I."/>
            <person name="Schieck E."/>
            <person name="Gourle H."/>
            <person name="Lambert M."/>
            <person name="Nadendla S."/>
            <person name="Miller R.A."/>
            <person name="Weber J."/>
            <person name="Bongcam-Rudloff E."/>
            <person name="Vashee S."/>
            <person name="Frey J."/>
            <person name="Jores J."/>
        </authorList>
    </citation>
    <scope>NUCLEOTIDE SEQUENCE [LARGE SCALE GENOMIC DNA]</scope>
    <source>
        <strain evidence="2 3">B237</strain>
    </source>
</reference>
<evidence type="ECO:0000256" key="1">
    <source>
        <dbReference type="SAM" id="MobiDB-lite"/>
    </source>
</evidence>
<gene>
    <name evidence="2" type="ORF">TS59_0203</name>
</gene>
<comment type="caution">
    <text evidence="2">The sequence shown here is derived from an EMBL/GenBank/DDBJ whole genome shotgun (WGS) entry which is preliminary data.</text>
</comment>
<dbReference type="InterPro" id="IPR011889">
    <property type="entry name" value="Liste_lipo_26"/>
</dbReference>
<accession>A0AAE2JTI0</accession>
<protein>
    <recommendedName>
        <fullName evidence="4">Lipoprotein</fullName>
    </recommendedName>
</protein>
<dbReference type="RefSeq" id="WP_011166379.1">
    <property type="nucleotide sequence ID" value="NZ_CP010267.1"/>
</dbReference>
<dbReference type="Pfam" id="PF03382">
    <property type="entry name" value="DUF285"/>
    <property type="match status" value="1"/>
</dbReference>
<dbReference type="OMA" id="EVETIYS"/>
<feature type="compositionally biased region" description="Basic and acidic residues" evidence="1">
    <location>
        <begin position="80"/>
        <end position="96"/>
    </location>
</feature>
<dbReference type="NCBIfam" id="NF038029">
    <property type="entry name" value="LP_plasma"/>
    <property type="match status" value="1"/>
</dbReference>
<evidence type="ECO:0000313" key="3">
    <source>
        <dbReference type="Proteomes" id="UP000033624"/>
    </source>
</evidence>
<dbReference type="InterPro" id="IPR005046">
    <property type="entry name" value="DUF285"/>
</dbReference>
<organism evidence="2 3">
    <name type="scientific">Mycoplasma mycoides subsp. mycoides</name>
    <dbReference type="NCBI Taxonomy" id="2103"/>
    <lineage>
        <taxon>Bacteria</taxon>
        <taxon>Bacillati</taxon>
        <taxon>Mycoplasmatota</taxon>
        <taxon>Mollicutes</taxon>
        <taxon>Mycoplasmataceae</taxon>
        <taxon>Mycoplasma</taxon>
    </lineage>
</organism>
<sequence>MKKLLAFLSSFGLITTSSLLVISCKSNNITAVRKEKDNKEKQIDSTPPSDQPQEDETKKEKPSGSGNSSPDTTPQTQNKHNQEKPKPKRQATEEEKKKLETIFKEHENAFGTFHTYKDVVDQLLVYANEKGLKDITLVDGINENEYLKEDKDGKGENIVKLKLYESDVTFKPKKVLKDEVKAIYSEDKKKIKQIGYEKILNEGIRIKKITELIEEVPVHLPLKITSLSKVFSKSKITTVRNLDKWNTKNIKSMFFVFENAENFNQDISSWYTSNVTNMSGMFWDATQFNKPLNEWKVHNVVDMEGMFAGASSFNQNLNKWEATSLENMEQMFWGASKFNGNISTWNVSNVKTLHNTFAGATSFNQDISNWNFTNNCTSNVKTMQGTFSRANKFSYNLTRWNVEKVTIAKDFNKEIQSTLGKDKLPKFTVPITYS</sequence>
<dbReference type="NCBIfam" id="TIGR02167">
    <property type="entry name" value="Liste_lipo_26"/>
    <property type="match status" value="1"/>
</dbReference>
<dbReference type="Proteomes" id="UP000033624">
    <property type="component" value="Unassembled WGS sequence"/>
</dbReference>
<feature type="region of interest" description="Disordered" evidence="1">
    <location>
        <begin position="33"/>
        <end position="96"/>
    </location>
</feature>
<dbReference type="AlphaFoldDB" id="A0AAE2JTI0"/>
<proteinExistence type="predicted"/>